<keyword evidence="1" id="KW-1133">Transmembrane helix</keyword>
<reference evidence="2 3" key="1">
    <citation type="journal article" date="2003" name="Nature">
        <title>The genome of a motile marine Synechococcus.</title>
        <authorList>
            <person name="Palenik B."/>
            <person name="Brahamsha B."/>
            <person name="Larimer F."/>
            <person name="Land M."/>
            <person name="Hauser L."/>
            <person name="Chain P."/>
            <person name="Lamerdin J."/>
            <person name="Regala W."/>
            <person name="Allen E.A."/>
            <person name="McCarren J."/>
            <person name="Paulsen I."/>
            <person name="Dufresne A."/>
            <person name="Partensky F."/>
            <person name="Webb E."/>
            <person name="Waterbury J."/>
        </authorList>
    </citation>
    <scope>NUCLEOTIDE SEQUENCE [LARGE SCALE GENOMIC DNA]</scope>
    <source>
        <strain evidence="2 3">WH8102</strain>
    </source>
</reference>
<feature type="transmembrane region" description="Helical" evidence="1">
    <location>
        <begin position="97"/>
        <end position="118"/>
    </location>
</feature>
<name>Q7U3Y5_PARMW</name>
<dbReference type="AlphaFoldDB" id="Q7U3Y5"/>
<sequence length="265" mass="28256">MTSRAELSVGTAIQEGWRAFRLAPWAFVGFVLLSTLLAQLANVIPLLGALVATLVNLWGGVGLIRGSWIALGGTAPRFEDFTRWNGAAVWRLFSRQLVLGLLLLPIALLVIVVALNAADAWTVFAPLMNLALTVDPSDPQLADAGSAAALELALNFSHSPLALLTVAMGWLFATYIQVNQSFLGFIALLEGRNPIATIRRGITVVQGQWWQVFGLLILQVLILMLGVLACVVGLVAAAPVCLCITGAAYRQLFGQDDAAGLLKNQ</sequence>
<dbReference type="Proteomes" id="UP000001422">
    <property type="component" value="Chromosome"/>
</dbReference>
<evidence type="ECO:0000313" key="2">
    <source>
        <dbReference type="EMBL" id="CAE08807.1"/>
    </source>
</evidence>
<dbReference type="KEGG" id="syw:SYNW2292"/>
<gene>
    <name evidence="2" type="ordered locus">SYNW2292</name>
</gene>
<feature type="transmembrane region" description="Helical" evidence="1">
    <location>
        <begin position="44"/>
        <end position="64"/>
    </location>
</feature>
<feature type="transmembrane region" description="Helical" evidence="1">
    <location>
        <begin position="210"/>
        <end position="236"/>
    </location>
</feature>
<keyword evidence="3" id="KW-1185">Reference proteome</keyword>
<accession>Q7U3Y5</accession>
<evidence type="ECO:0008006" key="4">
    <source>
        <dbReference type="Google" id="ProtNLM"/>
    </source>
</evidence>
<feature type="transmembrane region" description="Helical" evidence="1">
    <location>
        <begin position="161"/>
        <end position="189"/>
    </location>
</feature>
<dbReference type="STRING" id="84588.SYNW2292"/>
<dbReference type="eggNOG" id="ENOG50321Y3">
    <property type="taxonomic scope" value="Bacteria"/>
</dbReference>
<proteinExistence type="predicted"/>
<dbReference type="EMBL" id="BX569695">
    <property type="protein sequence ID" value="CAE08807.1"/>
    <property type="molecule type" value="Genomic_DNA"/>
</dbReference>
<dbReference type="HOGENOM" id="CLU_1106668_0_0_3"/>
<feature type="transmembrane region" description="Helical" evidence="1">
    <location>
        <begin position="20"/>
        <end position="38"/>
    </location>
</feature>
<evidence type="ECO:0000313" key="3">
    <source>
        <dbReference type="Proteomes" id="UP000001422"/>
    </source>
</evidence>
<organism evidence="2 3">
    <name type="scientific">Parasynechococcus marenigrum (strain WH8102)</name>
    <dbReference type="NCBI Taxonomy" id="84588"/>
    <lineage>
        <taxon>Bacteria</taxon>
        <taxon>Bacillati</taxon>
        <taxon>Cyanobacteriota</taxon>
        <taxon>Cyanophyceae</taxon>
        <taxon>Synechococcales</taxon>
        <taxon>Prochlorococcaceae</taxon>
        <taxon>Parasynechococcus</taxon>
        <taxon>Parasynechococcus marenigrum</taxon>
    </lineage>
</organism>
<keyword evidence="1" id="KW-0472">Membrane</keyword>
<keyword evidence="1" id="KW-0812">Transmembrane</keyword>
<evidence type="ECO:0000256" key="1">
    <source>
        <dbReference type="SAM" id="Phobius"/>
    </source>
</evidence>
<protein>
    <recommendedName>
        <fullName evidence="4">Transmembrane protein</fullName>
    </recommendedName>
</protein>
<dbReference type="RefSeq" id="WP_011129145.1">
    <property type="nucleotide sequence ID" value="NC_005070.1"/>
</dbReference>